<keyword evidence="6" id="KW-0808">Transferase</keyword>
<evidence type="ECO:0000256" key="9">
    <source>
        <dbReference type="ARBA" id="ARBA00022989"/>
    </source>
</evidence>
<dbReference type="InterPro" id="IPR035965">
    <property type="entry name" value="PAS-like_dom_sf"/>
</dbReference>
<feature type="transmembrane region" description="Helical" evidence="11">
    <location>
        <begin position="120"/>
        <end position="143"/>
    </location>
</feature>
<feature type="transmembrane region" description="Helical" evidence="11">
    <location>
        <begin position="60"/>
        <end position="79"/>
    </location>
</feature>
<dbReference type="PANTHER" id="PTHR43304">
    <property type="entry name" value="PHYTOCHROME-LIKE PROTEIN CPH1"/>
    <property type="match status" value="1"/>
</dbReference>
<keyword evidence="4" id="KW-1003">Cell membrane</keyword>
<keyword evidence="8" id="KW-0418">Kinase</keyword>
<evidence type="ECO:0000313" key="15">
    <source>
        <dbReference type="EMBL" id="QDO97090.1"/>
    </source>
</evidence>
<feature type="transmembrane region" description="Helical" evidence="11">
    <location>
        <begin position="85"/>
        <end position="108"/>
    </location>
</feature>
<evidence type="ECO:0000256" key="3">
    <source>
        <dbReference type="ARBA" id="ARBA00012438"/>
    </source>
</evidence>
<keyword evidence="16" id="KW-1185">Reference proteome</keyword>
<dbReference type="InterPro" id="IPR003661">
    <property type="entry name" value="HisK_dim/P_dom"/>
</dbReference>
<dbReference type="GO" id="GO:0000155">
    <property type="term" value="F:phosphorelay sensor kinase activity"/>
    <property type="evidence" value="ECO:0007669"/>
    <property type="project" value="InterPro"/>
</dbReference>
<dbReference type="InterPro" id="IPR000700">
    <property type="entry name" value="PAS-assoc_C"/>
</dbReference>
<keyword evidence="5" id="KW-0597">Phosphoprotein</keyword>
<dbReference type="InterPro" id="IPR000014">
    <property type="entry name" value="PAS"/>
</dbReference>
<dbReference type="Pfam" id="PF00512">
    <property type="entry name" value="HisKA"/>
    <property type="match status" value="1"/>
</dbReference>
<dbReference type="KEGG" id="fer:FNB15_07285"/>
<dbReference type="InterPro" id="IPR052162">
    <property type="entry name" value="Sensor_kinase/Photoreceptor"/>
</dbReference>
<dbReference type="SUPFAM" id="SSF47384">
    <property type="entry name" value="Homodimeric domain of signal transducing histidine kinase"/>
    <property type="match status" value="1"/>
</dbReference>
<feature type="domain" description="PAS" evidence="13">
    <location>
        <begin position="311"/>
        <end position="387"/>
    </location>
</feature>
<protein>
    <recommendedName>
        <fullName evidence="3">histidine kinase</fullName>
        <ecNumber evidence="3">2.7.13.3</ecNumber>
    </recommendedName>
</protein>
<gene>
    <name evidence="15" type="ORF">FNB15_07285</name>
</gene>
<dbReference type="SUPFAM" id="SSF55874">
    <property type="entry name" value="ATPase domain of HSP90 chaperone/DNA topoisomerase II/histidine kinase"/>
    <property type="match status" value="1"/>
</dbReference>
<dbReference type="OrthoDB" id="9801651at2"/>
<dbReference type="PROSITE" id="PS50109">
    <property type="entry name" value="HIS_KIN"/>
    <property type="match status" value="1"/>
</dbReference>
<dbReference type="Pfam" id="PF08447">
    <property type="entry name" value="PAS_3"/>
    <property type="match status" value="2"/>
</dbReference>
<dbReference type="Proteomes" id="UP000317496">
    <property type="component" value="Chromosome"/>
</dbReference>
<evidence type="ECO:0000256" key="4">
    <source>
        <dbReference type="ARBA" id="ARBA00022475"/>
    </source>
</evidence>
<feature type="transmembrane region" description="Helical" evidence="11">
    <location>
        <begin position="155"/>
        <end position="179"/>
    </location>
</feature>
<organism evidence="15 16">
    <name type="scientific">Ferrovibrio terrae</name>
    <dbReference type="NCBI Taxonomy" id="2594003"/>
    <lineage>
        <taxon>Bacteria</taxon>
        <taxon>Pseudomonadati</taxon>
        <taxon>Pseudomonadota</taxon>
        <taxon>Alphaproteobacteria</taxon>
        <taxon>Rhodospirillales</taxon>
        <taxon>Rhodospirillaceae</taxon>
        <taxon>Ferrovibrio</taxon>
    </lineage>
</organism>
<evidence type="ECO:0000256" key="8">
    <source>
        <dbReference type="ARBA" id="ARBA00022777"/>
    </source>
</evidence>
<accession>A0A516H0H8</accession>
<keyword evidence="10 11" id="KW-0472">Membrane</keyword>
<feature type="transmembrane region" description="Helical" evidence="11">
    <location>
        <begin position="234"/>
        <end position="251"/>
    </location>
</feature>
<evidence type="ECO:0000256" key="1">
    <source>
        <dbReference type="ARBA" id="ARBA00000085"/>
    </source>
</evidence>
<feature type="transmembrane region" description="Helical" evidence="11">
    <location>
        <begin position="199"/>
        <end position="222"/>
    </location>
</feature>
<dbReference type="GO" id="GO:0005886">
    <property type="term" value="C:plasma membrane"/>
    <property type="evidence" value="ECO:0007669"/>
    <property type="project" value="UniProtKB-SubCell"/>
</dbReference>
<evidence type="ECO:0000259" key="13">
    <source>
        <dbReference type="PROSITE" id="PS50112"/>
    </source>
</evidence>
<evidence type="ECO:0000256" key="2">
    <source>
        <dbReference type="ARBA" id="ARBA00004651"/>
    </source>
</evidence>
<evidence type="ECO:0000256" key="7">
    <source>
        <dbReference type="ARBA" id="ARBA00022692"/>
    </source>
</evidence>
<dbReference type="CDD" id="cd00130">
    <property type="entry name" value="PAS"/>
    <property type="match status" value="2"/>
</dbReference>
<dbReference type="CDD" id="cd00082">
    <property type="entry name" value="HisKA"/>
    <property type="match status" value="1"/>
</dbReference>
<dbReference type="NCBIfam" id="TIGR00229">
    <property type="entry name" value="sensory_box"/>
    <property type="match status" value="2"/>
</dbReference>
<feature type="transmembrane region" description="Helical" evidence="11">
    <location>
        <begin position="39"/>
        <end position="55"/>
    </location>
</feature>
<dbReference type="PRINTS" id="PR00344">
    <property type="entry name" value="BCTRLSENSOR"/>
</dbReference>
<dbReference type="InterPro" id="IPR036890">
    <property type="entry name" value="HATPase_C_sf"/>
</dbReference>
<dbReference type="SUPFAM" id="SSF55785">
    <property type="entry name" value="PYP-like sensor domain (PAS domain)"/>
    <property type="match status" value="2"/>
</dbReference>
<feature type="domain" description="PAC" evidence="14">
    <location>
        <begin position="516"/>
        <end position="570"/>
    </location>
</feature>
<evidence type="ECO:0000313" key="16">
    <source>
        <dbReference type="Proteomes" id="UP000317496"/>
    </source>
</evidence>
<evidence type="ECO:0000256" key="11">
    <source>
        <dbReference type="SAM" id="Phobius"/>
    </source>
</evidence>
<dbReference type="EC" id="2.7.13.3" evidence="3"/>
<dbReference type="PROSITE" id="PS50112">
    <property type="entry name" value="PAS"/>
    <property type="match status" value="1"/>
</dbReference>
<keyword evidence="7 11" id="KW-0812">Transmembrane</keyword>
<dbReference type="InterPro" id="IPR003594">
    <property type="entry name" value="HATPase_dom"/>
</dbReference>
<dbReference type="InterPro" id="IPR005467">
    <property type="entry name" value="His_kinase_dom"/>
</dbReference>
<feature type="domain" description="PAC" evidence="14">
    <location>
        <begin position="390"/>
        <end position="442"/>
    </location>
</feature>
<dbReference type="SMART" id="SM00086">
    <property type="entry name" value="PAC"/>
    <property type="match status" value="2"/>
</dbReference>
<dbReference type="Gene3D" id="1.10.287.130">
    <property type="match status" value="1"/>
</dbReference>
<dbReference type="FunFam" id="3.30.450.20:FF:000099">
    <property type="entry name" value="Sensory box sensor histidine kinase"/>
    <property type="match status" value="1"/>
</dbReference>
<proteinExistence type="predicted"/>
<evidence type="ECO:0000256" key="6">
    <source>
        <dbReference type="ARBA" id="ARBA00022679"/>
    </source>
</evidence>
<feature type="transmembrane region" description="Helical" evidence="11">
    <location>
        <begin position="271"/>
        <end position="290"/>
    </location>
</feature>
<dbReference type="PROSITE" id="PS50113">
    <property type="entry name" value="PAC"/>
    <property type="match status" value="2"/>
</dbReference>
<feature type="transmembrane region" description="Helical" evidence="11">
    <location>
        <begin position="12"/>
        <end position="33"/>
    </location>
</feature>
<dbReference type="RefSeq" id="WP_144068071.1">
    <property type="nucleotide sequence ID" value="NZ_CP041636.1"/>
</dbReference>
<evidence type="ECO:0000259" key="14">
    <source>
        <dbReference type="PROSITE" id="PS50113"/>
    </source>
</evidence>
<dbReference type="AlphaFoldDB" id="A0A516H0H8"/>
<dbReference type="Pfam" id="PF05231">
    <property type="entry name" value="MASE1"/>
    <property type="match status" value="1"/>
</dbReference>
<name>A0A516H0H8_9PROT</name>
<dbReference type="Gene3D" id="3.30.565.10">
    <property type="entry name" value="Histidine kinase-like ATPase, C-terminal domain"/>
    <property type="match status" value="1"/>
</dbReference>
<dbReference type="SMART" id="SM00387">
    <property type="entry name" value="HATPase_c"/>
    <property type="match status" value="1"/>
</dbReference>
<dbReference type="InterPro" id="IPR001610">
    <property type="entry name" value="PAC"/>
</dbReference>
<keyword evidence="9 11" id="KW-1133">Transmembrane helix</keyword>
<dbReference type="InterPro" id="IPR004358">
    <property type="entry name" value="Sig_transdc_His_kin-like_C"/>
</dbReference>
<dbReference type="SMART" id="SM00388">
    <property type="entry name" value="HisKA"/>
    <property type="match status" value="1"/>
</dbReference>
<sequence length="805" mass="89661">MTGLWMQRPKLIHLGIFVAAYIAGCAFAQVLAFMPGTGISIWLPSGLFIATLLLNSGRNWAWWVVAGCFAELVANMLWFHSPFPAAVLIYAGNALEAVTGAWLIRRALGHPVRLDTLQQMLIFIALGAGIAPIMTATVGAATVDWFDMLSQNFWTAWPLFWIGDATGVLIVAPLALAVFQNWGETSRLSTAQWMEISILALIFLGIAALSLGHYLSFTYIIVPPLLWAAVRFEFKGAAIALILLALITAVFTMSGTGELAGVSDSPKERHILLQLFLAISAFSAMVVAAISRQHRLGLLTLRQSMDALRDRQWELTQLVNVVPSHLWRLTPDGEPIFFNRRMVDFLGMKVADTDRPGSTRLDVLIEAVHPTDAPDFRTSLKHSLSTGEPFAMRYRLRRADGVYRWMSSRADPLRGEDGRIVQWYGLCHDIDDQVHAEQALRERERGLQELVDALPINILSFAPSRKMTYASKRYIDKVGAPQPHIENFDALAREVAHPEDFPKMFAVASHGFASGQLFVNRFRRRDSQGIYRWIEARAQPLRDASGEIVQWYMVSIDIDDEMQAQQALRAAQDSLARQSQAASLAELSASIAHEVNQPLAAVIANSYACHRWLTADPPNIERANKTVDRIIRDANSAADVVSRIRALFKQSADTRAYTMIGNVVAEAQNLMAEEATRRRVQMDIDVASDLPAIFMDVVQVKQVLINLLRNGMEAMDSVSGDKMLGLHVHRVETAIQVEIRDRGHGIENPDRMFEPFFTTKEHGMGMGLAICRSIIESHGGRLWAERNEPQGAILLFTLPIELKVL</sequence>
<evidence type="ECO:0000259" key="12">
    <source>
        <dbReference type="PROSITE" id="PS50109"/>
    </source>
</evidence>
<dbReference type="InterPro" id="IPR013655">
    <property type="entry name" value="PAS_fold_3"/>
</dbReference>
<dbReference type="EMBL" id="CP041636">
    <property type="protein sequence ID" value="QDO97090.1"/>
    <property type="molecule type" value="Genomic_DNA"/>
</dbReference>
<comment type="subcellular location">
    <subcellularLocation>
        <location evidence="2">Cell membrane</location>
        <topology evidence="2">Multi-pass membrane protein</topology>
    </subcellularLocation>
</comment>
<dbReference type="Pfam" id="PF02518">
    <property type="entry name" value="HATPase_c"/>
    <property type="match status" value="1"/>
</dbReference>
<comment type="catalytic activity">
    <reaction evidence="1">
        <text>ATP + protein L-histidine = ADP + protein N-phospho-L-histidine.</text>
        <dbReference type="EC" id="2.7.13.3"/>
    </reaction>
</comment>
<feature type="domain" description="Histidine kinase" evidence="12">
    <location>
        <begin position="590"/>
        <end position="802"/>
    </location>
</feature>
<dbReference type="PANTHER" id="PTHR43304:SF1">
    <property type="entry name" value="PAC DOMAIN-CONTAINING PROTEIN"/>
    <property type="match status" value="1"/>
</dbReference>
<dbReference type="Gene3D" id="3.30.450.20">
    <property type="entry name" value="PAS domain"/>
    <property type="match status" value="2"/>
</dbReference>
<evidence type="ECO:0000256" key="10">
    <source>
        <dbReference type="ARBA" id="ARBA00023136"/>
    </source>
</evidence>
<evidence type="ECO:0000256" key="5">
    <source>
        <dbReference type="ARBA" id="ARBA00022553"/>
    </source>
</evidence>
<reference evidence="15 16" key="1">
    <citation type="submission" date="2019-07" db="EMBL/GenBank/DDBJ databases">
        <title>Genome sequencing for Ferrovibrio sp. K5.</title>
        <authorList>
            <person name="Park S.-J."/>
        </authorList>
    </citation>
    <scope>NUCLEOTIDE SEQUENCE [LARGE SCALE GENOMIC DNA]</scope>
    <source>
        <strain evidence="15 16">K5</strain>
    </source>
</reference>
<dbReference type="InterPro" id="IPR036097">
    <property type="entry name" value="HisK_dim/P_sf"/>
</dbReference>
<dbReference type="InterPro" id="IPR007895">
    <property type="entry name" value="MASE1"/>
</dbReference>